<accession>A0ABT8FD39</accession>
<organism evidence="1 2">
    <name type="scientific">Nocardioides oceani</name>
    <dbReference type="NCBI Taxonomy" id="3058369"/>
    <lineage>
        <taxon>Bacteria</taxon>
        <taxon>Bacillati</taxon>
        <taxon>Actinomycetota</taxon>
        <taxon>Actinomycetes</taxon>
        <taxon>Propionibacteriales</taxon>
        <taxon>Nocardioidaceae</taxon>
        <taxon>Nocardioides</taxon>
    </lineage>
</organism>
<keyword evidence="2" id="KW-1185">Reference proteome</keyword>
<dbReference type="NCBIfam" id="TIGR04255">
    <property type="entry name" value="sporadTIGR04255"/>
    <property type="match status" value="1"/>
</dbReference>
<evidence type="ECO:0000313" key="2">
    <source>
        <dbReference type="Proteomes" id="UP001168620"/>
    </source>
</evidence>
<gene>
    <name evidence="1" type="ORF">QWY28_06605</name>
</gene>
<evidence type="ECO:0000313" key="1">
    <source>
        <dbReference type="EMBL" id="MDN4172606.1"/>
    </source>
</evidence>
<protein>
    <submittedName>
        <fullName evidence="1">TIGR04255 family protein</fullName>
    </submittedName>
</protein>
<name>A0ABT8FD39_9ACTN</name>
<dbReference type="InterPro" id="IPR026349">
    <property type="entry name" value="CHP04255"/>
</dbReference>
<dbReference type="RefSeq" id="WP_300951525.1">
    <property type="nucleotide sequence ID" value="NZ_JAUHJQ010000002.1"/>
</dbReference>
<sequence length="263" mass="28263">MLNLPPADHTPLRHPPLPLVVAQARFATQAGSELSSEVTARFLASLVEAGYDFSQVTPVQTNEIVFGPGVPPSATVSASGFQFSPEDRSWMVTLMADSVSLETPSFLSFDAQFGPLLKAVLSAATVAVSPISVTRVGLRFVNLLRSPDGLNEWGRWLRPTLVAPHVDELLRSGVLNHNQQLILDVAPQVRSAVRTGPATLENQDAFLLDIDTFAELATLWTSDAVSGWFEQLNESGVALFQALVSAEMLAHLKYGDDGEAGAQ</sequence>
<dbReference type="Proteomes" id="UP001168620">
    <property type="component" value="Unassembled WGS sequence"/>
</dbReference>
<proteinExistence type="predicted"/>
<reference evidence="1" key="1">
    <citation type="submission" date="2023-06" db="EMBL/GenBank/DDBJ databases">
        <title>Draft genome sequence of Nocardioides sp. SOB77.</title>
        <authorList>
            <person name="Zhang G."/>
        </authorList>
    </citation>
    <scope>NUCLEOTIDE SEQUENCE</scope>
    <source>
        <strain evidence="1">SOB77</strain>
    </source>
</reference>
<comment type="caution">
    <text evidence="1">The sequence shown here is derived from an EMBL/GenBank/DDBJ whole genome shotgun (WGS) entry which is preliminary data.</text>
</comment>
<dbReference type="EMBL" id="JAUHJQ010000002">
    <property type="protein sequence ID" value="MDN4172606.1"/>
    <property type="molecule type" value="Genomic_DNA"/>
</dbReference>